<dbReference type="PANTHER" id="PTHR34502">
    <property type="entry name" value="DUF6594 DOMAIN-CONTAINING PROTEIN-RELATED"/>
    <property type="match status" value="1"/>
</dbReference>
<feature type="region of interest" description="Disordered" evidence="1">
    <location>
        <begin position="1"/>
        <end position="24"/>
    </location>
</feature>
<dbReference type="OrthoDB" id="5342093at2759"/>
<feature type="compositionally biased region" description="Polar residues" evidence="1">
    <location>
        <begin position="1"/>
        <end position="11"/>
    </location>
</feature>
<reference evidence="4" key="1">
    <citation type="journal article" date="2020" name="Stud. Mycol.">
        <title>101 Dothideomycetes genomes: a test case for predicting lifestyles and emergence of pathogens.</title>
        <authorList>
            <person name="Haridas S."/>
            <person name="Albert R."/>
            <person name="Binder M."/>
            <person name="Bloem J."/>
            <person name="Labutti K."/>
            <person name="Salamov A."/>
            <person name="Andreopoulos B."/>
            <person name="Baker S."/>
            <person name="Barry K."/>
            <person name="Bills G."/>
            <person name="Bluhm B."/>
            <person name="Cannon C."/>
            <person name="Castanera R."/>
            <person name="Culley D."/>
            <person name="Daum C."/>
            <person name="Ezra D."/>
            <person name="Gonzalez J."/>
            <person name="Henrissat B."/>
            <person name="Kuo A."/>
            <person name="Liang C."/>
            <person name="Lipzen A."/>
            <person name="Lutzoni F."/>
            <person name="Magnuson J."/>
            <person name="Mondo S."/>
            <person name="Nolan M."/>
            <person name="Ohm R."/>
            <person name="Pangilinan J."/>
            <person name="Park H.-J."/>
            <person name="Ramirez L."/>
            <person name="Alfaro M."/>
            <person name="Sun H."/>
            <person name="Tritt A."/>
            <person name="Yoshinaga Y."/>
            <person name="Zwiers L.-H."/>
            <person name="Turgeon B."/>
            <person name="Goodwin S."/>
            <person name="Spatafora J."/>
            <person name="Crous P."/>
            <person name="Grigoriev I."/>
        </authorList>
    </citation>
    <scope>NUCLEOTIDE SEQUENCE</scope>
    <source>
        <strain evidence="4">CBS 109.77</strain>
    </source>
</reference>
<dbReference type="AlphaFoldDB" id="A0A6A6X6H6"/>
<dbReference type="InterPro" id="IPR046529">
    <property type="entry name" value="DUF6594"/>
</dbReference>
<evidence type="ECO:0000313" key="4">
    <source>
        <dbReference type="EMBL" id="KAF2791932.1"/>
    </source>
</evidence>
<accession>A0A6A6X6H6</accession>
<keyword evidence="5" id="KW-1185">Reference proteome</keyword>
<proteinExistence type="predicted"/>
<dbReference type="Pfam" id="PF20237">
    <property type="entry name" value="DUF6594"/>
    <property type="match status" value="1"/>
</dbReference>
<evidence type="ECO:0000313" key="5">
    <source>
        <dbReference type="Proteomes" id="UP000799757"/>
    </source>
</evidence>
<feature type="domain" description="DUF6594" evidence="3">
    <location>
        <begin position="30"/>
        <end position="298"/>
    </location>
</feature>
<sequence length="311" mass="34821">MSALTPQASNESARDDSTASSLTEKSRNGYPALAWLMRTYPDNAIFRRFGELNLLNLLRLQAELQDMENELEKIREEDITSDEPIRMIYATDFRSMRDNIDIGDSEQYDQLVKIGGKLQEYNAALALVLQLKGADQPTERELQKLQEWLSRPRGGKSFLAGEEAKVWKGEDTSEYVTLLPRHLEDDAFSSFLGGRMLDIYHAVFGHKRRKYSTDSRGVEIRKYSSKRIGRVSNIVVAVVSSILPTLVILALYFVKRMIVRIGLVILFTAIFSIALAAFTAARKIEIFSATAAFAAVEVVYIGSSSSSNSTG</sequence>
<name>A0A6A6X6H6_9PLEO</name>
<protein>
    <recommendedName>
        <fullName evidence="3">DUF6594 domain-containing protein</fullName>
    </recommendedName>
</protein>
<dbReference type="PANTHER" id="PTHR34502:SF5">
    <property type="entry name" value="DUF6594 DOMAIN-CONTAINING PROTEIN"/>
    <property type="match status" value="1"/>
</dbReference>
<feature type="transmembrane region" description="Helical" evidence="2">
    <location>
        <begin position="231"/>
        <end position="252"/>
    </location>
</feature>
<feature type="transmembrane region" description="Helical" evidence="2">
    <location>
        <begin position="286"/>
        <end position="303"/>
    </location>
</feature>
<keyword evidence="2" id="KW-0472">Membrane</keyword>
<dbReference type="Proteomes" id="UP000799757">
    <property type="component" value="Unassembled WGS sequence"/>
</dbReference>
<keyword evidence="2" id="KW-1133">Transmembrane helix</keyword>
<organism evidence="4 5">
    <name type="scientific">Melanomma pulvis-pyrius CBS 109.77</name>
    <dbReference type="NCBI Taxonomy" id="1314802"/>
    <lineage>
        <taxon>Eukaryota</taxon>
        <taxon>Fungi</taxon>
        <taxon>Dikarya</taxon>
        <taxon>Ascomycota</taxon>
        <taxon>Pezizomycotina</taxon>
        <taxon>Dothideomycetes</taxon>
        <taxon>Pleosporomycetidae</taxon>
        <taxon>Pleosporales</taxon>
        <taxon>Melanommataceae</taxon>
        <taxon>Melanomma</taxon>
    </lineage>
</organism>
<dbReference type="EMBL" id="MU001994">
    <property type="protein sequence ID" value="KAF2791932.1"/>
    <property type="molecule type" value="Genomic_DNA"/>
</dbReference>
<evidence type="ECO:0000259" key="3">
    <source>
        <dbReference type="Pfam" id="PF20237"/>
    </source>
</evidence>
<keyword evidence="2" id="KW-0812">Transmembrane</keyword>
<evidence type="ECO:0000256" key="1">
    <source>
        <dbReference type="SAM" id="MobiDB-lite"/>
    </source>
</evidence>
<feature type="transmembrane region" description="Helical" evidence="2">
    <location>
        <begin position="258"/>
        <end position="279"/>
    </location>
</feature>
<gene>
    <name evidence="4" type="ORF">K505DRAFT_247771</name>
</gene>
<evidence type="ECO:0000256" key="2">
    <source>
        <dbReference type="SAM" id="Phobius"/>
    </source>
</evidence>